<feature type="transmembrane region" description="Helical" evidence="17">
    <location>
        <begin position="92"/>
        <end position="115"/>
    </location>
</feature>
<keyword evidence="13 17" id="KW-0830">Ubiquinone</keyword>
<comment type="similarity">
    <text evidence="2 17">Belongs to the complex I subunit 2 family.</text>
</comment>
<proteinExistence type="inferred from homology"/>
<keyword evidence="12 17" id="KW-0520">NAD</keyword>
<feature type="transmembrane region" description="Helical" evidence="17">
    <location>
        <begin position="239"/>
        <end position="257"/>
    </location>
</feature>
<keyword evidence="8 17" id="KW-0999">Mitochondrion inner membrane</keyword>
<dbReference type="Pfam" id="PF06444">
    <property type="entry name" value="NADH_dehy_S2_C"/>
    <property type="match status" value="1"/>
</dbReference>
<evidence type="ECO:0000256" key="14">
    <source>
        <dbReference type="ARBA" id="ARBA00023128"/>
    </source>
</evidence>
<evidence type="ECO:0000256" key="10">
    <source>
        <dbReference type="ARBA" id="ARBA00022982"/>
    </source>
</evidence>
<dbReference type="EMBL" id="KR868704">
    <property type="protein sequence ID" value="ALP29904.1"/>
    <property type="molecule type" value="Genomic_DNA"/>
</dbReference>
<dbReference type="EMBL" id="KR868705">
    <property type="protein sequence ID" value="ALP29917.1"/>
    <property type="molecule type" value="Genomic_DNA"/>
</dbReference>
<feature type="domain" description="NADH:quinone oxidoreductase/Mrp antiporter transmembrane" evidence="18">
    <location>
        <begin position="23"/>
        <end position="288"/>
    </location>
</feature>
<comment type="function">
    <text evidence="17">Core subunit of the mitochondrial membrane respiratory chain NADH dehydrogenase (Complex I) which catalyzes electron transfer from NADH through the respiratory chain, using ubiquinone as an electron acceptor. Essential for the catalytic activity and assembly of complex I.</text>
</comment>
<dbReference type="InterPro" id="IPR050175">
    <property type="entry name" value="Complex_I_Subunit_2"/>
</dbReference>
<reference evidence="21" key="1">
    <citation type="submission" date="2015-05" db="EMBL/GenBank/DDBJ databases">
        <title>Molecular Phylogeny of Mahseer using complete mitochondrial genome.</title>
        <authorList>
            <person name="Raman S."/>
            <person name="Pavan-Kumar A."/>
            <person name="Koringa P."/>
            <person name="Singh R.K."/>
            <person name="Krishna G."/>
            <person name="Gireesh-Babu P."/>
            <person name="Chaudhari A."/>
            <person name="Lakra W.S."/>
        </authorList>
    </citation>
    <scope>NUCLEOTIDE SEQUENCE</scope>
</reference>
<evidence type="ECO:0000256" key="1">
    <source>
        <dbReference type="ARBA" id="ARBA00004448"/>
    </source>
</evidence>
<sequence>MNPYVLATLLSSLGLGTTLTFASSHWLLAWMGLEINTLAITPLMAQHHHPRAVEATTKYFLTQATAAAMILFASTTNAWMTGEWSINDLSSPIASTMFMAALALKIGLAPMHFWMPEVLQGLDLLTGLILSTWQKLAPLALIIQTAQNVNPSLLTMLGILSALVGGWGGLNQTQLRKILAYSSIAHMGWMIIIIQYAPQLTMVALGTYIIMTSAAFLTLKTLTTTKMNTLATTWSKNPILASTTALVLLSLGGLPPLTGFMPKWLILQELTKQDLPIIATIMALTALISLYFYLRLCYTMTLTISPATTNSTTPWRTKTTQTSLPLALFITSALGLLPMTPTILMLTT</sequence>
<dbReference type="EC" id="7.1.1.2" evidence="3 17"/>
<evidence type="ECO:0000256" key="15">
    <source>
        <dbReference type="ARBA" id="ARBA00023136"/>
    </source>
</evidence>
<evidence type="ECO:0000256" key="9">
    <source>
        <dbReference type="ARBA" id="ARBA00022967"/>
    </source>
</evidence>
<feature type="transmembrane region" description="Helical" evidence="17">
    <location>
        <begin position="277"/>
        <end position="294"/>
    </location>
</feature>
<keyword evidence="9 17" id="KW-1278">Translocase</keyword>
<name>A0A0S2RMG3_TORTZ</name>
<dbReference type="PRINTS" id="PR01436">
    <property type="entry name" value="NADHDHGNASE2"/>
</dbReference>
<feature type="transmembrane region" description="Helical" evidence="17">
    <location>
        <begin position="60"/>
        <end position="80"/>
    </location>
</feature>
<dbReference type="InterPro" id="IPR001750">
    <property type="entry name" value="ND/Mrp_TM"/>
</dbReference>
<keyword evidence="15 17" id="KW-0472">Membrane</keyword>
<evidence type="ECO:0000256" key="13">
    <source>
        <dbReference type="ARBA" id="ARBA00023075"/>
    </source>
</evidence>
<protein>
    <recommendedName>
        <fullName evidence="4 17">NADH-ubiquinone oxidoreductase chain 2</fullName>
        <ecNumber evidence="3 17">7.1.1.2</ecNumber>
    </recommendedName>
</protein>
<keyword evidence="14 17" id="KW-0496">Mitochondrion</keyword>
<evidence type="ECO:0000256" key="17">
    <source>
        <dbReference type="RuleBase" id="RU003403"/>
    </source>
</evidence>
<comment type="subcellular location">
    <subcellularLocation>
        <location evidence="1 17">Mitochondrion inner membrane</location>
        <topology evidence="1 17">Multi-pass membrane protein</topology>
    </subcellularLocation>
</comment>
<feature type="transmembrane region" description="Helical" evidence="17">
    <location>
        <begin position="326"/>
        <end position="346"/>
    </location>
</feature>
<keyword evidence="6 17" id="KW-0679">Respiratory chain</keyword>
<feature type="transmembrane region" description="Helical" evidence="17">
    <location>
        <begin position="202"/>
        <end position="219"/>
    </location>
</feature>
<dbReference type="Pfam" id="PF00361">
    <property type="entry name" value="Proton_antipo_M"/>
    <property type="match status" value="1"/>
</dbReference>
<dbReference type="AlphaFoldDB" id="A0A0S2RMG3"/>
<evidence type="ECO:0000256" key="3">
    <source>
        <dbReference type="ARBA" id="ARBA00012944"/>
    </source>
</evidence>
<dbReference type="InterPro" id="IPR010933">
    <property type="entry name" value="NADH_DH_su2_C"/>
</dbReference>
<evidence type="ECO:0000256" key="5">
    <source>
        <dbReference type="ARBA" id="ARBA00022448"/>
    </source>
</evidence>
<geneLocation type="mitochondrion" evidence="20"/>
<dbReference type="GO" id="GO:0005743">
    <property type="term" value="C:mitochondrial inner membrane"/>
    <property type="evidence" value="ECO:0007669"/>
    <property type="project" value="UniProtKB-SubCell"/>
</dbReference>
<dbReference type="PANTHER" id="PTHR46552">
    <property type="entry name" value="NADH-UBIQUINONE OXIDOREDUCTASE CHAIN 2"/>
    <property type="match status" value="1"/>
</dbReference>
<evidence type="ECO:0000256" key="11">
    <source>
        <dbReference type="ARBA" id="ARBA00022989"/>
    </source>
</evidence>
<dbReference type="GO" id="GO:0008137">
    <property type="term" value="F:NADH dehydrogenase (ubiquinone) activity"/>
    <property type="evidence" value="ECO:0007669"/>
    <property type="project" value="UniProtKB-EC"/>
</dbReference>
<dbReference type="InterPro" id="IPR003917">
    <property type="entry name" value="NADH_UbQ_OxRdtase_chain2"/>
</dbReference>
<evidence type="ECO:0000259" key="19">
    <source>
        <dbReference type="Pfam" id="PF06444"/>
    </source>
</evidence>
<evidence type="ECO:0000313" key="21">
    <source>
        <dbReference type="EMBL" id="ALP29917.1"/>
    </source>
</evidence>
<evidence type="ECO:0000256" key="4">
    <source>
        <dbReference type="ARBA" id="ARBA00021008"/>
    </source>
</evidence>
<evidence type="ECO:0000256" key="7">
    <source>
        <dbReference type="ARBA" id="ARBA00022692"/>
    </source>
</evidence>
<evidence type="ECO:0000256" key="2">
    <source>
        <dbReference type="ARBA" id="ARBA00007012"/>
    </source>
</evidence>
<evidence type="ECO:0000256" key="8">
    <source>
        <dbReference type="ARBA" id="ARBA00022792"/>
    </source>
</evidence>
<organism evidence="20">
    <name type="scientific">Tor tor</name>
    <name type="common">Tor mahseer</name>
    <name type="synonym">Cyprinus tor</name>
    <dbReference type="NCBI Taxonomy" id="464755"/>
    <lineage>
        <taxon>Eukaryota</taxon>
        <taxon>Metazoa</taxon>
        <taxon>Chordata</taxon>
        <taxon>Craniata</taxon>
        <taxon>Vertebrata</taxon>
        <taxon>Euteleostomi</taxon>
        <taxon>Actinopterygii</taxon>
        <taxon>Neopterygii</taxon>
        <taxon>Teleostei</taxon>
        <taxon>Ostariophysi</taxon>
        <taxon>Cypriniformes</taxon>
        <taxon>Cyprinidae</taxon>
        <taxon>Torinae</taxon>
        <taxon>Tor</taxon>
    </lineage>
</organism>
<keyword evidence="5" id="KW-0813">Transport</keyword>
<evidence type="ECO:0000259" key="18">
    <source>
        <dbReference type="Pfam" id="PF00361"/>
    </source>
</evidence>
<feature type="transmembrane region" description="Helical" evidence="17">
    <location>
        <begin position="178"/>
        <end position="196"/>
    </location>
</feature>
<feature type="domain" description="NADH dehydrogenase subunit 2 C-terminal" evidence="19">
    <location>
        <begin position="290"/>
        <end position="344"/>
    </location>
</feature>
<keyword evidence="10 17" id="KW-0249">Electron transport</keyword>
<reference evidence="20" key="2">
    <citation type="submission" date="2015-05" db="EMBL/GenBank/DDBJ databases">
        <authorList>
            <person name="Wang D.B."/>
            <person name="Wang M."/>
        </authorList>
    </citation>
    <scope>NUCLEOTIDE SEQUENCE</scope>
</reference>
<keyword evidence="7 17" id="KW-0812">Transmembrane</keyword>
<gene>
    <name evidence="20" type="primary">ND2</name>
</gene>
<feature type="transmembrane region" description="Helical" evidence="17">
    <location>
        <begin position="153"/>
        <end position="171"/>
    </location>
</feature>
<evidence type="ECO:0000256" key="16">
    <source>
        <dbReference type="ARBA" id="ARBA00049551"/>
    </source>
</evidence>
<accession>A0A0S2RMG3</accession>
<evidence type="ECO:0000313" key="20">
    <source>
        <dbReference type="EMBL" id="ALP29904.1"/>
    </source>
</evidence>
<evidence type="ECO:0000256" key="12">
    <source>
        <dbReference type="ARBA" id="ARBA00023027"/>
    </source>
</evidence>
<dbReference type="PANTHER" id="PTHR46552:SF1">
    <property type="entry name" value="NADH-UBIQUINONE OXIDOREDUCTASE CHAIN 2"/>
    <property type="match status" value="1"/>
</dbReference>
<keyword evidence="11 17" id="KW-1133">Transmembrane helix</keyword>
<evidence type="ECO:0000256" key="6">
    <source>
        <dbReference type="ARBA" id="ARBA00022660"/>
    </source>
</evidence>
<dbReference type="GO" id="GO:0006120">
    <property type="term" value="P:mitochondrial electron transport, NADH to ubiquinone"/>
    <property type="evidence" value="ECO:0007669"/>
    <property type="project" value="InterPro"/>
</dbReference>
<comment type="catalytic activity">
    <reaction evidence="16 17">
        <text>a ubiquinone + NADH + 5 H(+)(in) = a ubiquinol + NAD(+) + 4 H(+)(out)</text>
        <dbReference type="Rhea" id="RHEA:29091"/>
        <dbReference type="Rhea" id="RHEA-COMP:9565"/>
        <dbReference type="Rhea" id="RHEA-COMP:9566"/>
        <dbReference type="ChEBI" id="CHEBI:15378"/>
        <dbReference type="ChEBI" id="CHEBI:16389"/>
        <dbReference type="ChEBI" id="CHEBI:17976"/>
        <dbReference type="ChEBI" id="CHEBI:57540"/>
        <dbReference type="ChEBI" id="CHEBI:57945"/>
        <dbReference type="EC" id="7.1.1.2"/>
    </reaction>
</comment>